<evidence type="ECO:0000259" key="3">
    <source>
        <dbReference type="Pfam" id="PF01555"/>
    </source>
</evidence>
<organism evidence="4 5">
    <name type="scientific">Enemella dayhoffiae</name>
    <dbReference type="NCBI Taxonomy" id="2016507"/>
    <lineage>
        <taxon>Bacteria</taxon>
        <taxon>Bacillati</taxon>
        <taxon>Actinomycetota</taxon>
        <taxon>Actinomycetes</taxon>
        <taxon>Propionibacteriales</taxon>
        <taxon>Propionibacteriaceae</taxon>
        <taxon>Enemella</taxon>
    </lineage>
</organism>
<evidence type="ECO:0000313" key="5">
    <source>
        <dbReference type="Proteomes" id="UP000216311"/>
    </source>
</evidence>
<dbReference type="InterPro" id="IPR002941">
    <property type="entry name" value="DNA_methylase_N4/N6"/>
</dbReference>
<dbReference type="Proteomes" id="UP000216311">
    <property type="component" value="Unassembled WGS sequence"/>
</dbReference>
<protein>
    <recommendedName>
        <fullName evidence="3">DNA methylase N-4/N-6 domain-containing protein</fullName>
    </recommendedName>
</protein>
<gene>
    <name evidence="4" type="ORF">CGZ93_10825</name>
</gene>
<dbReference type="SUPFAM" id="SSF53335">
    <property type="entry name" value="S-adenosyl-L-methionine-dependent methyltransferases"/>
    <property type="match status" value="1"/>
</dbReference>
<dbReference type="Pfam" id="PF01555">
    <property type="entry name" value="N6_N4_Mtase"/>
    <property type="match status" value="1"/>
</dbReference>
<evidence type="ECO:0000256" key="1">
    <source>
        <dbReference type="ARBA" id="ARBA00022603"/>
    </source>
</evidence>
<proteinExistence type="predicted"/>
<comment type="caution">
    <text evidence="4">The sequence shown here is derived from an EMBL/GenBank/DDBJ whole genome shotgun (WGS) entry which is preliminary data.</text>
</comment>
<dbReference type="GO" id="GO:0003677">
    <property type="term" value="F:DNA binding"/>
    <property type="evidence" value="ECO:0007669"/>
    <property type="project" value="InterPro"/>
</dbReference>
<reference evidence="4 5" key="1">
    <citation type="submission" date="2017-07" db="EMBL/GenBank/DDBJ databases">
        <title>Draft whole genome sequences of clinical Proprionibacteriaceae strains.</title>
        <authorList>
            <person name="Bernier A.-M."/>
            <person name="Bernard K."/>
            <person name="Domingo M.-C."/>
        </authorList>
    </citation>
    <scope>NUCLEOTIDE SEQUENCE [LARGE SCALE GENOMIC DNA]</scope>
    <source>
        <strain evidence="4 5">NML 130396</strain>
    </source>
</reference>
<dbReference type="EMBL" id="NMVQ01000020">
    <property type="protein sequence ID" value="OYO21164.1"/>
    <property type="molecule type" value="Genomic_DNA"/>
</dbReference>
<keyword evidence="5" id="KW-1185">Reference proteome</keyword>
<evidence type="ECO:0000256" key="2">
    <source>
        <dbReference type="ARBA" id="ARBA00022679"/>
    </source>
</evidence>
<dbReference type="OrthoDB" id="9773060at2"/>
<dbReference type="Pfam" id="PF04978">
    <property type="entry name" value="MST"/>
    <property type="match status" value="1"/>
</dbReference>
<dbReference type="InterPro" id="IPR029063">
    <property type="entry name" value="SAM-dependent_MTases_sf"/>
</dbReference>
<dbReference type="GO" id="GO:0008170">
    <property type="term" value="F:N-methyltransferase activity"/>
    <property type="evidence" value="ECO:0007669"/>
    <property type="project" value="InterPro"/>
</dbReference>
<name>A0A255H3M1_9ACTN</name>
<feature type="domain" description="DNA methylase N-4/N-6" evidence="3">
    <location>
        <begin position="1"/>
        <end position="56"/>
    </location>
</feature>
<accession>A0A255H3M1</accession>
<dbReference type="GO" id="GO:0032259">
    <property type="term" value="P:methylation"/>
    <property type="evidence" value="ECO:0007669"/>
    <property type="project" value="UniProtKB-KW"/>
</dbReference>
<dbReference type="AlphaFoldDB" id="A0A255H3M1"/>
<dbReference type="InterPro" id="IPR034660">
    <property type="entry name" value="DinB/YfiT-like"/>
</dbReference>
<keyword evidence="1" id="KW-0489">Methyltransferase</keyword>
<dbReference type="SUPFAM" id="SSF109854">
    <property type="entry name" value="DinB/YfiT-like putative metalloenzymes"/>
    <property type="match status" value="1"/>
</dbReference>
<evidence type="ECO:0000313" key="4">
    <source>
        <dbReference type="EMBL" id="OYO21164.1"/>
    </source>
</evidence>
<dbReference type="Gene3D" id="1.20.120.450">
    <property type="entry name" value="dinb family like domain"/>
    <property type="match status" value="1"/>
</dbReference>
<dbReference type="InterPro" id="IPR007061">
    <property type="entry name" value="MST-like"/>
</dbReference>
<keyword evidence="2" id="KW-0808">Transferase</keyword>
<sequence>MYPRLELAKELLAEDGVIFVSIDDNEQANLKILCDEIFGEQNFIAGFIVVRSEGVGWRSKLSMDMITSPPIAERREVQSIGSPQDIRGSVVSMPLGLRWIQLHVLREHAQHCGHADILREQVLARR</sequence>
<dbReference type="Gene3D" id="3.40.50.150">
    <property type="entry name" value="Vaccinia Virus protein VP39"/>
    <property type="match status" value="1"/>
</dbReference>